<dbReference type="Proteomes" id="UP001229244">
    <property type="component" value="Unassembled WGS sequence"/>
</dbReference>
<comment type="function">
    <text evidence="6">Specifically methylates the N7 position of guanine in position 527 of 16S rRNA.</text>
</comment>
<dbReference type="InterPro" id="IPR003682">
    <property type="entry name" value="rRNA_ssu_MeTfrase_G"/>
</dbReference>
<evidence type="ECO:0000313" key="8">
    <source>
        <dbReference type="Proteomes" id="UP001229244"/>
    </source>
</evidence>
<evidence type="ECO:0000256" key="6">
    <source>
        <dbReference type="HAMAP-Rule" id="MF_00074"/>
    </source>
</evidence>
<comment type="similarity">
    <text evidence="6">Belongs to the methyltransferase superfamily. RNA methyltransferase RsmG family.</text>
</comment>
<dbReference type="Pfam" id="PF02527">
    <property type="entry name" value="GidB"/>
    <property type="match status" value="1"/>
</dbReference>
<feature type="binding site" evidence="6">
    <location>
        <position position="147"/>
    </location>
    <ligand>
        <name>S-adenosyl-L-methionine</name>
        <dbReference type="ChEBI" id="CHEBI:59789"/>
    </ligand>
</feature>
<evidence type="ECO:0000313" key="7">
    <source>
        <dbReference type="EMBL" id="MDQ0313735.1"/>
    </source>
</evidence>
<proteinExistence type="inferred from homology"/>
<dbReference type="EMBL" id="JAUSUL010000001">
    <property type="protein sequence ID" value="MDQ0313735.1"/>
    <property type="molecule type" value="Genomic_DNA"/>
</dbReference>
<dbReference type="NCBIfam" id="TIGR00138">
    <property type="entry name" value="rsmG_gidB"/>
    <property type="match status" value="1"/>
</dbReference>
<name>A0AAE3VL10_9HYPH</name>
<dbReference type="PIRSF" id="PIRSF003078">
    <property type="entry name" value="GidB"/>
    <property type="match status" value="1"/>
</dbReference>
<dbReference type="EC" id="2.1.1.170" evidence="6"/>
<gene>
    <name evidence="6" type="primary">rsmG</name>
    <name evidence="7" type="ORF">J2S73_000172</name>
</gene>
<dbReference type="SUPFAM" id="SSF53335">
    <property type="entry name" value="S-adenosyl-L-methionine-dependent methyltransferases"/>
    <property type="match status" value="1"/>
</dbReference>
<keyword evidence="1 6" id="KW-0963">Cytoplasm</keyword>
<dbReference type="PANTHER" id="PTHR31760">
    <property type="entry name" value="S-ADENOSYL-L-METHIONINE-DEPENDENT METHYLTRANSFERASES SUPERFAMILY PROTEIN"/>
    <property type="match status" value="1"/>
</dbReference>
<keyword evidence="8" id="KW-1185">Reference proteome</keyword>
<feature type="binding site" evidence="6">
    <location>
        <position position="77"/>
    </location>
    <ligand>
        <name>S-adenosyl-L-methionine</name>
        <dbReference type="ChEBI" id="CHEBI:59789"/>
    </ligand>
</feature>
<keyword evidence="2 6" id="KW-0698">rRNA processing</keyword>
<evidence type="ECO:0000256" key="2">
    <source>
        <dbReference type="ARBA" id="ARBA00022552"/>
    </source>
</evidence>
<protein>
    <recommendedName>
        <fullName evidence="6">Ribosomal RNA small subunit methyltransferase G</fullName>
        <ecNumber evidence="6">2.1.1.170</ecNumber>
    </recommendedName>
    <alternativeName>
        <fullName evidence="6">16S rRNA 7-methylguanosine methyltransferase</fullName>
        <shortName evidence="6">16S rRNA m7G methyltransferase</shortName>
    </alternativeName>
</protein>
<dbReference type="GO" id="GO:0005829">
    <property type="term" value="C:cytosol"/>
    <property type="evidence" value="ECO:0007669"/>
    <property type="project" value="TreeGrafter"/>
</dbReference>
<keyword evidence="3 6" id="KW-0489">Methyltransferase</keyword>
<reference evidence="7" key="1">
    <citation type="submission" date="2023-07" db="EMBL/GenBank/DDBJ databases">
        <title>Genomic Encyclopedia of Type Strains, Phase IV (KMG-IV): sequencing the most valuable type-strain genomes for metagenomic binning, comparative biology and taxonomic classification.</title>
        <authorList>
            <person name="Goeker M."/>
        </authorList>
    </citation>
    <scope>NUCLEOTIDE SEQUENCE</scope>
    <source>
        <strain evidence="7">DSM 21202</strain>
    </source>
</reference>
<keyword evidence="4 6" id="KW-0808">Transferase</keyword>
<evidence type="ECO:0000256" key="1">
    <source>
        <dbReference type="ARBA" id="ARBA00022490"/>
    </source>
</evidence>
<accession>A0AAE3VL10</accession>
<evidence type="ECO:0000256" key="4">
    <source>
        <dbReference type="ARBA" id="ARBA00022679"/>
    </source>
</evidence>
<comment type="caution">
    <text evidence="6">Lacks conserved residue(s) required for the propagation of feature annotation.</text>
</comment>
<feature type="binding site" evidence="6">
    <location>
        <begin position="130"/>
        <end position="131"/>
    </location>
    <ligand>
        <name>S-adenosyl-L-methionine</name>
        <dbReference type="ChEBI" id="CHEBI:59789"/>
    </ligand>
</feature>
<dbReference type="GO" id="GO:0070043">
    <property type="term" value="F:rRNA (guanine-N7-)-methyltransferase activity"/>
    <property type="evidence" value="ECO:0007669"/>
    <property type="project" value="UniProtKB-UniRule"/>
</dbReference>
<dbReference type="PANTHER" id="PTHR31760:SF0">
    <property type="entry name" value="S-ADENOSYL-L-METHIONINE-DEPENDENT METHYLTRANSFERASES SUPERFAMILY PROTEIN"/>
    <property type="match status" value="1"/>
</dbReference>
<comment type="caution">
    <text evidence="7">The sequence shown here is derived from an EMBL/GenBank/DDBJ whole genome shotgun (WGS) entry which is preliminary data.</text>
</comment>
<dbReference type="Gene3D" id="3.40.50.150">
    <property type="entry name" value="Vaccinia Virus protein VP39"/>
    <property type="match status" value="1"/>
</dbReference>
<dbReference type="HAMAP" id="MF_00074">
    <property type="entry name" value="16SrRNA_methyltr_G"/>
    <property type="match status" value="1"/>
</dbReference>
<dbReference type="InterPro" id="IPR029063">
    <property type="entry name" value="SAM-dependent_MTases_sf"/>
</dbReference>
<dbReference type="AlphaFoldDB" id="A0AAE3VL10"/>
<comment type="subcellular location">
    <subcellularLocation>
        <location evidence="6">Cytoplasm</location>
    </subcellularLocation>
</comment>
<sequence length="220" mass="23953">MTGRGEEGPDLLREALPEVSRETLDRLEGLVDLLRRWQKIKNLVSPSSLDHVWMRHVLDSAQLIRIRPEMRRIADLGSGAGFPGLVLAVLLANERDAKVHLVESNVRKSAFLRTAARELSLPVSVHPTRIEDTAGSLAGEVDTVTARALAPLSALLGHIGPMAAAGAVAVLHKGAEFEREIADARTRFAFDVVIHESMTDPAGRILEISRISERDQGTPS</sequence>
<feature type="binding site" evidence="6">
    <location>
        <position position="82"/>
    </location>
    <ligand>
        <name>S-adenosyl-L-methionine</name>
        <dbReference type="ChEBI" id="CHEBI:59789"/>
    </ligand>
</feature>
<evidence type="ECO:0000256" key="5">
    <source>
        <dbReference type="ARBA" id="ARBA00022691"/>
    </source>
</evidence>
<organism evidence="7 8">
    <name type="scientific">Amorphus orientalis</name>
    <dbReference type="NCBI Taxonomy" id="649198"/>
    <lineage>
        <taxon>Bacteria</taxon>
        <taxon>Pseudomonadati</taxon>
        <taxon>Pseudomonadota</taxon>
        <taxon>Alphaproteobacteria</taxon>
        <taxon>Hyphomicrobiales</taxon>
        <taxon>Amorphaceae</taxon>
        <taxon>Amorphus</taxon>
    </lineage>
</organism>
<keyword evidence="5 6" id="KW-0949">S-adenosyl-L-methionine</keyword>
<comment type="catalytic activity">
    <reaction evidence="6">
        <text>guanosine(527) in 16S rRNA + S-adenosyl-L-methionine = N(7)-methylguanosine(527) in 16S rRNA + S-adenosyl-L-homocysteine</text>
        <dbReference type="Rhea" id="RHEA:42732"/>
        <dbReference type="Rhea" id="RHEA-COMP:10209"/>
        <dbReference type="Rhea" id="RHEA-COMP:10210"/>
        <dbReference type="ChEBI" id="CHEBI:57856"/>
        <dbReference type="ChEBI" id="CHEBI:59789"/>
        <dbReference type="ChEBI" id="CHEBI:74269"/>
        <dbReference type="ChEBI" id="CHEBI:74480"/>
        <dbReference type="EC" id="2.1.1.170"/>
    </reaction>
</comment>
<dbReference type="RefSeq" id="WP_306883532.1">
    <property type="nucleotide sequence ID" value="NZ_JAUSUL010000001.1"/>
</dbReference>
<evidence type="ECO:0000256" key="3">
    <source>
        <dbReference type="ARBA" id="ARBA00022603"/>
    </source>
</evidence>